<dbReference type="InterPro" id="IPR016047">
    <property type="entry name" value="M23ase_b-sheet_dom"/>
</dbReference>
<protein>
    <submittedName>
        <fullName evidence="3">Peptidase M23</fullName>
    </submittedName>
</protein>
<feature type="domain" description="M23ase beta-sheet core" evidence="2">
    <location>
        <begin position="288"/>
        <end position="381"/>
    </location>
</feature>
<dbReference type="GO" id="GO:0004222">
    <property type="term" value="F:metalloendopeptidase activity"/>
    <property type="evidence" value="ECO:0007669"/>
    <property type="project" value="TreeGrafter"/>
</dbReference>
<accession>A0A432ZDT9</accession>
<evidence type="ECO:0000256" key="1">
    <source>
        <dbReference type="SAM" id="Coils"/>
    </source>
</evidence>
<gene>
    <name evidence="3" type="ORF">CWI81_07990</name>
</gene>
<comment type="caution">
    <text evidence="3">The sequence shown here is derived from an EMBL/GenBank/DDBJ whole genome shotgun (WGS) entry which is preliminary data.</text>
</comment>
<dbReference type="CDD" id="cd12797">
    <property type="entry name" value="M23_peptidase"/>
    <property type="match status" value="1"/>
</dbReference>
<dbReference type="FunFam" id="2.70.70.10:FF:000003">
    <property type="entry name" value="Murein hydrolase activator EnvC"/>
    <property type="match status" value="1"/>
</dbReference>
<proteinExistence type="predicted"/>
<evidence type="ECO:0000259" key="2">
    <source>
        <dbReference type="Pfam" id="PF01551"/>
    </source>
</evidence>
<dbReference type="EMBL" id="PIQF01000002">
    <property type="protein sequence ID" value="RUO76050.1"/>
    <property type="molecule type" value="Genomic_DNA"/>
</dbReference>
<reference evidence="3 4" key="1">
    <citation type="journal article" date="2011" name="Front. Microbiol.">
        <title>Genomic signatures of strain selection and enhancement in Bacillus atrophaeus var. globigii, a historical biowarfare simulant.</title>
        <authorList>
            <person name="Gibbons H.S."/>
            <person name="Broomall S.M."/>
            <person name="McNew L.A."/>
            <person name="Daligault H."/>
            <person name="Chapman C."/>
            <person name="Bruce D."/>
            <person name="Karavis M."/>
            <person name="Krepps M."/>
            <person name="McGregor P.A."/>
            <person name="Hong C."/>
            <person name="Park K.H."/>
            <person name="Akmal A."/>
            <person name="Feldman A."/>
            <person name="Lin J.S."/>
            <person name="Chang W.E."/>
            <person name="Higgs B.W."/>
            <person name="Demirev P."/>
            <person name="Lindquist J."/>
            <person name="Liem A."/>
            <person name="Fochler E."/>
            <person name="Read T.D."/>
            <person name="Tapia R."/>
            <person name="Johnson S."/>
            <person name="Bishop-Lilly K.A."/>
            <person name="Detter C."/>
            <person name="Han C."/>
            <person name="Sozhamannan S."/>
            <person name="Rosenzweig C.N."/>
            <person name="Skowronski E.W."/>
        </authorList>
    </citation>
    <scope>NUCLEOTIDE SEQUENCE [LARGE SCALE GENOMIC DNA]</scope>
    <source>
        <strain evidence="3 4">CL-SP19</strain>
    </source>
</reference>
<dbReference type="Pfam" id="PF01551">
    <property type="entry name" value="Peptidase_M23"/>
    <property type="match status" value="1"/>
</dbReference>
<dbReference type="SUPFAM" id="SSF51261">
    <property type="entry name" value="Duplicated hybrid motif"/>
    <property type="match status" value="1"/>
</dbReference>
<dbReference type="Gene3D" id="6.10.250.3150">
    <property type="match status" value="1"/>
</dbReference>
<dbReference type="OrthoDB" id="9784703at2"/>
<feature type="coiled-coil region" evidence="1">
    <location>
        <begin position="162"/>
        <end position="252"/>
    </location>
</feature>
<dbReference type="Gene3D" id="2.70.70.10">
    <property type="entry name" value="Glucose Permease (Domain IIA)"/>
    <property type="match status" value="1"/>
</dbReference>
<evidence type="ECO:0000313" key="4">
    <source>
        <dbReference type="Proteomes" id="UP000287908"/>
    </source>
</evidence>
<dbReference type="PANTHER" id="PTHR21666:SF270">
    <property type="entry name" value="MUREIN HYDROLASE ACTIVATOR ENVC"/>
    <property type="match status" value="1"/>
</dbReference>
<keyword evidence="1" id="KW-0175">Coiled coil</keyword>
<dbReference type="RefSeq" id="WP_126784773.1">
    <property type="nucleotide sequence ID" value="NZ_PIQF01000002.1"/>
</dbReference>
<sequence>MTRGAFSLLLLVTGVVWVSITGLPTAYAQQASAADKAEKQAQLEAIQQKIASRLEALEQRQQRLTKTEQRLRELEQKTASLATDLRNTRQQQQQLEQRIDANKQRQQQLQAKQQQQLKWLQKQLVSAYTNGQHDFLKLLLNQQDPAKLERMLSYYQYFNQARVEQIEQIKELARELTALEQQLLRQDDQLNALREQQQRQRQLLTDQKHEQEQLIADLQRQQRSDQARLEDLEQSREQLEQVIATIEQALQADVRLVGLKPVKKQLTWPTDGRVKKIFGQSREGPLRWKGILIEGDNGQSVRAIADGRILFADWLRGFGLVTVIDHGEGYMSLYGHNQTLIKAVGEEVKMGEEIALMGQSGARSRASLYFEIRYQGTPQNPTQWIN</sequence>
<keyword evidence="4" id="KW-1185">Reference proteome</keyword>
<dbReference type="PANTHER" id="PTHR21666">
    <property type="entry name" value="PEPTIDASE-RELATED"/>
    <property type="match status" value="1"/>
</dbReference>
<dbReference type="InterPro" id="IPR011055">
    <property type="entry name" value="Dup_hybrid_motif"/>
</dbReference>
<name>A0A432ZDT9_9GAMM</name>
<evidence type="ECO:0000313" key="3">
    <source>
        <dbReference type="EMBL" id="RUO76050.1"/>
    </source>
</evidence>
<organism evidence="3 4">
    <name type="scientific">Idiomarina seosinensis</name>
    <dbReference type="NCBI Taxonomy" id="281739"/>
    <lineage>
        <taxon>Bacteria</taxon>
        <taxon>Pseudomonadati</taxon>
        <taxon>Pseudomonadota</taxon>
        <taxon>Gammaproteobacteria</taxon>
        <taxon>Alteromonadales</taxon>
        <taxon>Idiomarinaceae</taxon>
        <taxon>Idiomarina</taxon>
    </lineage>
</organism>
<dbReference type="AlphaFoldDB" id="A0A432ZDT9"/>
<dbReference type="Proteomes" id="UP000287908">
    <property type="component" value="Unassembled WGS sequence"/>
</dbReference>
<dbReference type="InterPro" id="IPR050570">
    <property type="entry name" value="Cell_wall_metabolism_enzyme"/>
</dbReference>
<feature type="coiled-coil region" evidence="1">
    <location>
        <begin position="40"/>
        <end position="112"/>
    </location>
</feature>